<evidence type="ECO:0000256" key="6">
    <source>
        <dbReference type="ARBA" id="ARBA00023136"/>
    </source>
</evidence>
<evidence type="ECO:0000256" key="5">
    <source>
        <dbReference type="ARBA" id="ARBA00022989"/>
    </source>
</evidence>
<evidence type="ECO:0000256" key="1">
    <source>
        <dbReference type="ARBA" id="ARBA00004141"/>
    </source>
</evidence>
<protein>
    <submittedName>
        <fullName evidence="9">ABC transporter permease subunit</fullName>
    </submittedName>
</protein>
<evidence type="ECO:0000259" key="8">
    <source>
        <dbReference type="PROSITE" id="PS50928"/>
    </source>
</evidence>
<dbReference type="RefSeq" id="WP_262095750.1">
    <property type="nucleotide sequence ID" value="NZ_JAOEGN010000003.1"/>
</dbReference>
<keyword evidence="7" id="KW-0813">Transport</keyword>
<comment type="subcellular location">
    <subcellularLocation>
        <location evidence="7">Cell membrane</location>
        <topology evidence="7">Multi-pass membrane protein</topology>
    </subcellularLocation>
    <subcellularLocation>
        <location evidence="1">Membrane</location>
        <topology evidence="1">Multi-pass membrane protein</topology>
    </subcellularLocation>
</comment>
<evidence type="ECO:0000256" key="7">
    <source>
        <dbReference type="RuleBase" id="RU363032"/>
    </source>
</evidence>
<feature type="transmembrane region" description="Helical" evidence="7">
    <location>
        <begin position="67"/>
        <end position="86"/>
    </location>
</feature>
<dbReference type="EMBL" id="JAOEGN010000003">
    <property type="protein sequence ID" value="MCU0104514.1"/>
    <property type="molecule type" value="Genomic_DNA"/>
</dbReference>
<keyword evidence="10" id="KW-1185">Reference proteome</keyword>
<name>A0ABT2PU89_9MOLU</name>
<evidence type="ECO:0000256" key="4">
    <source>
        <dbReference type="ARBA" id="ARBA00022970"/>
    </source>
</evidence>
<reference evidence="10" key="1">
    <citation type="submission" date="2023-07" db="EMBL/GenBank/DDBJ databases">
        <title>Novel Mycoplasma species identified in domestic and wild animals.</title>
        <authorList>
            <person name="Volokhov D.V."/>
            <person name="Furtak V.A."/>
            <person name="Zagorodnyaya T.A."/>
        </authorList>
    </citation>
    <scope>NUCLEOTIDE SEQUENCE [LARGE SCALE GENOMIC DNA]</scope>
    <source>
        <strain evidence="10">92-19</strain>
    </source>
</reference>
<dbReference type="CDD" id="cd06261">
    <property type="entry name" value="TM_PBP2"/>
    <property type="match status" value="1"/>
</dbReference>
<gene>
    <name evidence="9" type="ORF">N7603_02470</name>
</gene>
<dbReference type="Proteomes" id="UP001209076">
    <property type="component" value="Unassembled WGS sequence"/>
</dbReference>
<dbReference type="InterPro" id="IPR035906">
    <property type="entry name" value="MetI-like_sf"/>
</dbReference>
<comment type="caution">
    <text evidence="9">The sequence shown here is derived from an EMBL/GenBank/DDBJ whole genome shotgun (WGS) entry which is preliminary data.</text>
</comment>
<dbReference type="PANTHER" id="PTHR30614:SF20">
    <property type="entry name" value="GLUTAMINE TRANSPORT SYSTEM PERMEASE PROTEIN GLNP"/>
    <property type="match status" value="1"/>
</dbReference>
<sequence>MEAARTLGLSHRQAMRKVIWPQAIKNALPGVGNEFVVNLKDTAVLSVISVVDLFYSVRQGASATYRYYESFMIAAVLYLILTFISSKLVDYLAKRLDQTAEVKA</sequence>
<accession>A0ABT2PU89</accession>
<dbReference type="SUPFAM" id="SSF161098">
    <property type="entry name" value="MetI-like"/>
    <property type="match status" value="1"/>
</dbReference>
<comment type="similarity">
    <text evidence="2">Belongs to the binding-protein-dependent transport system permease family. HisMQ subfamily.</text>
</comment>
<keyword evidence="3 7" id="KW-0812">Transmembrane</keyword>
<dbReference type="InterPro" id="IPR000515">
    <property type="entry name" value="MetI-like"/>
</dbReference>
<evidence type="ECO:0000313" key="9">
    <source>
        <dbReference type="EMBL" id="MCU0104514.1"/>
    </source>
</evidence>
<comment type="caution">
    <text evidence="7">Lacks conserved residue(s) required for the propagation of feature annotation.</text>
</comment>
<organism evidence="9 10">
    <name type="scientific">Paracholeplasma vituli</name>
    <dbReference type="NCBI Taxonomy" id="69473"/>
    <lineage>
        <taxon>Bacteria</taxon>
        <taxon>Bacillati</taxon>
        <taxon>Mycoplasmatota</taxon>
        <taxon>Mollicutes</taxon>
        <taxon>Acholeplasmatales</taxon>
        <taxon>Acholeplasmataceae</taxon>
        <taxon>Paracholeplasma</taxon>
    </lineage>
</organism>
<keyword evidence="5 7" id="KW-1133">Transmembrane helix</keyword>
<evidence type="ECO:0000313" key="10">
    <source>
        <dbReference type="Proteomes" id="UP001209076"/>
    </source>
</evidence>
<evidence type="ECO:0000256" key="2">
    <source>
        <dbReference type="ARBA" id="ARBA00010072"/>
    </source>
</evidence>
<dbReference type="Pfam" id="PF00528">
    <property type="entry name" value="BPD_transp_1"/>
    <property type="match status" value="1"/>
</dbReference>
<dbReference type="Gene3D" id="1.10.3720.10">
    <property type="entry name" value="MetI-like"/>
    <property type="match status" value="1"/>
</dbReference>
<dbReference type="InterPro" id="IPR043429">
    <property type="entry name" value="ArtM/GltK/GlnP/TcyL/YhdX-like"/>
</dbReference>
<proteinExistence type="inferred from homology"/>
<dbReference type="PROSITE" id="PS50928">
    <property type="entry name" value="ABC_TM1"/>
    <property type="match status" value="1"/>
</dbReference>
<dbReference type="PANTHER" id="PTHR30614">
    <property type="entry name" value="MEMBRANE COMPONENT OF AMINO ACID ABC TRANSPORTER"/>
    <property type="match status" value="1"/>
</dbReference>
<feature type="domain" description="ABC transmembrane type-1" evidence="8">
    <location>
        <begin position="1"/>
        <end position="89"/>
    </location>
</feature>
<keyword evidence="4" id="KW-0029">Amino-acid transport</keyword>
<keyword evidence="6 7" id="KW-0472">Membrane</keyword>
<evidence type="ECO:0000256" key="3">
    <source>
        <dbReference type="ARBA" id="ARBA00022692"/>
    </source>
</evidence>